<sequence>MSKNKILPEGRTSPQKLRTKNEQEEIPLVRFTILGIHRQLSTEIKKKTKTFANYLSNSKCSKVCQKETHDSKRIDFEEAEYCISFRLCQVPNARFFQIIPNSVLKQGFRWFFSRFSLLDC</sequence>
<feature type="region of interest" description="Disordered" evidence="1">
    <location>
        <begin position="1"/>
        <end position="20"/>
    </location>
</feature>
<proteinExistence type="predicted"/>
<evidence type="ECO:0000313" key="2">
    <source>
        <dbReference type="EMBL" id="ABX10664.1"/>
    </source>
</evidence>
<name>A9LGZ5_9BACT</name>
<dbReference type="EMBL" id="EF591887">
    <property type="protein sequence ID" value="ABX10664.1"/>
    <property type="molecule type" value="Genomic_DNA"/>
</dbReference>
<protein>
    <submittedName>
        <fullName evidence="2">Uncharacterized protein</fullName>
    </submittedName>
</protein>
<evidence type="ECO:0000256" key="1">
    <source>
        <dbReference type="SAM" id="MobiDB-lite"/>
    </source>
</evidence>
<reference evidence="2" key="1">
    <citation type="journal article" date="2007" name="ISME J.">
        <title>Fosmids of novel marine Planctomycetes from the Namibian and Oregon coast upwelling systems and their cross-comparison with planctomycete genomes.</title>
        <authorList>
            <person name="Woebken D."/>
            <person name="Teeling H."/>
            <person name="Wecker P."/>
            <person name="Dumitriu A."/>
            <person name="Kostadinov I."/>
            <person name="DeLong E.F."/>
            <person name="Amann R."/>
            <person name="Gloeckner F.O."/>
        </authorList>
    </citation>
    <scope>NUCLEOTIDE SEQUENCE</scope>
</reference>
<accession>A9LGZ5</accession>
<dbReference type="AlphaFoldDB" id="A9LGZ5"/>
<gene>
    <name evidence="2" type="ORF">6FN_16</name>
</gene>
<organism evidence="2">
    <name type="scientific">uncultured planctomycete 6FN</name>
    <dbReference type="NCBI Taxonomy" id="455068"/>
    <lineage>
        <taxon>Bacteria</taxon>
        <taxon>Pseudomonadati</taxon>
        <taxon>Planctomycetota</taxon>
        <taxon>Planctomycetia</taxon>
        <taxon>Planctomycetales</taxon>
        <taxon>environmental samples</taxon>
    </lineage>
</organism>